<protein>
    <submittedName>
        <fullName evidence="1">Extracellular solute-binding protein</fullName>
    </submittedName>
</protein>
<proteinExistence type="predicted"/>
<evidence type="ECO:0000313" key="1">
    <source>
        <dbReference type="EMBL" id="RWR23414.1"/>
    </source>
</evidence>
<dbReference type="InterPro" id="IPR050490">
    <property type="entry name" value="Bact_solute-bd_prot1"/>
</dbReference>
<dbReference type="Proteomes" id="UP000285970">
    <property type="component" value="Unassembled WGS sequence"/>
</dbReference>
<organism evidence="1 2">
    <name type="scientific">Microbacterium enclense</name>
    <dbReference type="NCBI Taxonomy" id="993073"/>
    <lineage>
        <taxon>Bacteria</taxon>
        <taxon>Bacillati</taxon>
        <taxon>Actinomycetota</taxon>
        <taxon>Actinomycetes</taxon>
        <taxon>Micrococcales</taxon>
        <taxon>Microbacteriaceae</taxon>
        <taxon>Microbacterium</taxon>
    </lineage>
</organism>
<dbReference type="Gene3D" id="3.40.190.10">
    <property type="entry name" value="Periplasmic binding protein-like II"/>
    <property type="match status" value="2"/>
</dbReference>
<dbReference type="PANTHER" id="PTHR43649:SF12">
    <property type="entry name" value="DIACETYLCHITOBIOSE BINDING PROTEIN DASA"/>
    <property type="match status" value="1"/>
</dbReference>
<dbReference type="PANTHER" id="PTHR43649">
    <property type="entry name" value="ARABINOSE-BINDING PROTEIN-RELATED"/>
    <property type="match status" value="1"/>
</dbReference>
<dbReference type="Pfam" id="PF01547">
    <property type="entry name" value="SBP_bac_1"/>
    <property type="match status" value="1"/>
</dbReference>
<reference evidence="1 2" key="1">
    <citation type="journal article" date="2018" name="Front. Microbiol.">
        <title>Novel Insights Into Bacterial Dimethylsulfoniopropionate Catabolism in the East China Sea.</title>
        <authorList>
            <person name="Liu J."/>
            <person name="Liu J."/>
            <person name="Zhang S.H."/>
            <person name="Liang J."/>
            <person name="Lin H."/>
            <person name="Song D."/>
            <person name="Yang G.P."/>
            <person name="Todd J.D."/>
            <person name="Zhang X.H."/>
        </authorList>
    </citation>
    <scope>NUCLEOTIDE SEQUENCE [LARGE SCALE GENOMIC DNA]</scope>
    <source>
        <strain evidence="1 2">ZYFD042</strain>
    </source>
</reference>
<dbReference type="OrthoDB" id="8317736at2"/>
<evidence type="ECO:0000313" key="2">
    <source>
        <dbReference type="Proteomes" id="UP000285970"/>
    </source>
</evidence>
<dbReference type="AlphaFoldDB" id="A0A3S3P7M7"/>
<accession>A0A3S3P7M7</accession>
<name>A0A3S3P7M7_9MICO</name>
<gene>
    <name evidence="1" type="ORF">D8Y23_00485</name>
</gene>
<dbReference type="SUPFAM" id="SSF53850">
    <property type="entry name" value="Periplasmic binding protein-like II"/>
    <property type="match status" value="1"/>
</dbReference>
<comment type="caution">
    <text evidence="1">The sequence shown here is derived from an EMBL/GenBank/DDBJ whole genome shotgun (WGS) entry which is preliminary data.</text>
</comment>
<dbReference type="EMBL" id="RBZY01000001">
    <property type="protein sequence ID" value="RWR23414.1"/>
    <property type="molecule type" value="Genomic_DNA"/>
</dbReference>
<sequence>MTAWRVPLQHKRRRSMSKKTSSWRRLGVTAVTGLALVSLVACSGGGSGGSDSGSATEGDLVWWGWTPDKPVADQLIAAFNEEYPDITVEFVSKPIDNYDSVMGPAITSADGPDIFNVAPGSANGGVETFQAGAIDLAPVVEAALGSDWKDKLSASGVEGLVVDDKVVGLSAGSVYSGSVWINKDMFDAQGLEPPTTLEEWKEVCAAFQAAGQGCFVQGAGQWAFDMDTFEAIMENVEPGAYIEASLGERSYTDPAFTEGMEIWKSLFDDGIMQDGAVGLQQYPDASNAFMSGQYAMVMMGTWYTQYTVRDTMIGAMEAAGVSNPEPFTMIPIQFPDVAGTGNTGNMFGDADYGLAISAQSDQQAAAKTFVTWLTTTEAGQQTVANTLNDIPSLLGIQPQWDEIDLVNPEVQLTALQEYTDVAAASTQPRFATVSADLNSAFRDALIGVATGDVTIDAALAGLQSVVDAQK</sequence>
<dbReference type="InterPro" id="IPR006059">
    <property type="entry name" value="SBP"/>
</dbReference>